<dbReference type="AlphaFoldDB" id="V7BH54"/>
<proteinExistence type="predicted"/>
<evidence type="ECO:0000313" key="2">
    <source>
        <dbReference type="EMBL" id="ESW17229.1"/>
    </source>
</evidence>
<organism evidence="2 3">
    <name type="scientific">Phaseolus vulgaris</name>
    <name type="common">Kidney bean</name>
    <name type="synonym">French bean</name>
    <dbReference type="NCBI Taxonomy" id="3885"/>
    <lineage>
        <taxon>Eukaryota</taxon>
        <taxon>Viridiplantae</taxon>
        <taxon>Streptophyta</taxon>
        <taxon>Embryophyta</taxon>
        <taxon>Tracheophyta</taxon>
        <taxon>Spermatophyta</taxon>
        <taxon>Magnoliopsida</taxon>
        <taxon>eudicotyledons</taxon>
        <taxon>Gunneridae</taxon>
        <taxon>Pentapetalae</taxon>
        <taxon>rosids</taxon>
        <taxon>fabids</taxon>
        <taxon>Fabales</taxon>
        <taxon>Fabaceae</taxon>
        <taxon>Papilionoideae</taxon>
        <taxon>50 kb inversion clade</taxon>
        <taxon>NPAAA clade</taxon>
        <taxon>indigoferoid/millettioid clade</taxon>
        <taxon>Phaseoleae</taxon>
        <taxon>Phaseolus</taxon>
    </lineage>
</organism>
<dbReference type="Gramene" id="ESW17229">
    <property type="protein sequence ID" value="ESW17229"/>
    <property type="gene ID" value="PHAVU_007G221900g"/>
</dbReference>
<accession>V7BH54</accession>
<dbReference type="OMA" id="VYYTESH"/>
<evidence type="ECO:0000256" key="1">
    <source>
        <dbReference type="SAM" id="MobiDB-lite"/>
    </source>
</evidence>
<dbReference type="EMBL" id="CM002294">
    <property type="protein sequence ID" value="ESW17229.1"/>
    <property type="molecule type" value="Genomic_DNA"/>
</dbReference>
<gene>
    <name evidence="2" type="ORF">PHAVU_007G221900g</name>
</gene>
<reference evidence="3" key="1">
    <citation type="journal article" date="2014" name="Nat. Genet.">
        <title>A reference genome for common bean and genome-wide analysis of dual domestications.</title>
        <authorList>
            <person name="Schmutz J."/>
            <person name="McClean P.E."/>
            <person name="Mamidi S."/>
            <person name="Wu G.A."/>
            <person name="Cannon S.B."/>
            <person name="Grimwood J."/>
            <person name="Jenkins J."/>
            <person name="Shu S."/>
            <person name="Song Q."/>
            <person name="Chavarro C."/>
            <person name="Torres-Torres M."/>
            <person name="Geffroy V."/>
            <person name="Moghaddam S.M."/>
            <person name="Gao D."/>
            <person name="Abernathy B."/>
            <person name="Barry K."/>
            <person name="Blair M."/>
            <person name="Brick M.A."/>
            <person name="Chovatia M."/>
            <person name="Gepts P."/>
            <person name="Goodstein D.M."/>
            <person name="Gonzales M."/>
            <person name="Hellsten U."/>
            <person name="Hyten D.L."/>
            <person name="Jia G."/>
            <person name="Kelly J.D."/>
            <person name="Kudrna D."/>
            <person name="Lee R."/>
            <person name="Richard M.M."/>
            <person name="Miklas P.N."/>
            <person name="Osorno J.M."/>
            <person name="Rodrigues J."/>
            <person name="Thareau V."/>
            <person name="Urrea C.A."/>
            <person name="Wang M."/>
            <person name="Yu Y."/>
            <person name="Zhang M."/>
            <person name="Wing R.A."/>
            <person name="Cregan P.B."/>
            <person name="Rokhsar D.S."/>
            <person name="Jackson S.A."/>
        </authorList>
    </citation>
    <scope>NUCLEOTIDE SEQUENCE [LARGE SCALE GENOMIC DNA]</scope>
    <source>
        <strain evidence="3">cv. G19833</strain>
    </source>
</reference>
<protein>
    <submittedName>
        <fullName evidence="2">Uncharacterized protein</fullName>
    </submittedName>
</protein>
<feature type="region of interest" description="Disordered" evidence="1">
    <location>
        <begin position="75"/>
        <end position="99"/>
    </location>
</feature>
<name>V7BH54_PHAVU</name>
<evidence type="ECO:0000313" key="3">
    <source>
        <dbReference type="Proteomes" id="UP000000226"/>
    </source>
</evidence>
<dbReference type="Proteomes" id="UP000000226">
    <property type="component" value="Chromosome 7"/>
</dbReference>
<keyword evidence="3" id="KW-1185">Reference proteome</keyword>
<sequence>MAVKFSSLHNSKGKLPVSLKFLVTRIINKISKFKLGVGPINLKSFKGKNKDTHVYYTESHLKMVKTIAHEEKHTFHSKTAITHKKRDVNKSSRSSTWDQQLLVKENCEEP</sequence>